<proteinExistence type="predicted"/>
<evidence type="ECO:0000313" key="5">
    <source>
        <dbReference type="Proteomes" id="UP000030140"/>
    </source>
</evidence>
<dbReference type="InterPro" id="IPR001789">
    <property type="entry name" value="Sig_transdc_resp-reg_receiver"/>
</dbReference>
<dbReference type="KEGG" id="ddo:I597_0365"/>
<reference evidence="4 5" key="1">
    <citation type="submission" date="2014-10" db="EMBL/GenBank/DDBJ databases">
        <title>Draft genome sequence of the proteorhodopsin-containing marine bacterium Dokdonia donghaensis.</title>
        <authorList>
            <person name="Gomez-Consarnau L."/>
            <person name="Gonzalez J.M."/>
            <person name="Riedel T."/>
            <person name="Jaenicke S."/>
            <person name="Wagner-Doebler I."/>
            <person name="Fuhrman J.A."/>
        </authorList>
    </citation>
    <scope>NUCLEOTIDE SEQUENCE [LARGE SCALE GENOMIC DNA]</scope>
    <source>
        <strain evidence="4 5">DSW-1</strain>
    </source>
</reference>
<evidence type="ECO:0000259" key="3">
    <source>
        <dbReference type="PROSITE" id="PS50110"/>
    </source>
</evidence>
<dbReference type="SUPFAM" id="SSF52172">
    <property type="entry name" value="CheY-like"/>
    <property type="match status" value="1"/>
</dbReference>
<dbReference type="Gene3D" id="3.40.50.2300">
    <property type="match status" value="1"/>
</dbReference>
<keyword evidence="1 2" id="KW-0597">Phosphoprotein</keyword>
<sequence length="182" mass="21078">MIDTPLRILIVEDLVSDAFLVQKQIKKFCTNVEISISDKELSLAVALKQFLPDIVISDFNLEGFTGFDVIKQVKEFNKEIPVIIITGNLNNEEKAAELIMSGASGFFLKENLQNLQQKLLPLFEKFISEKQDLIKRLERQREKDAREKELTDYLRHHDFEAYEHKEAILSLKEKVLKLLSLD</sequence>
<dbReference type="PROSITE" id="PS50110">
    <property type="entry name" value="RESPONSE_REGULATORY"/>
    <property type="match status" value="1"/>
</dbReference>
<dbReference type="CDD" id="cd00156">
    <property type="entry name" value="REC"/>
    <property type="match status" value="1"/>
</dbReference>
<feature type="domain" description="Response regulatory" evidence="3">
    <location>
        <begin position="7"/>
        <end position="124"/>
    </location>
</feature>
<evidence type="ECO:0000256" key="1">
    <source>
        <dbReference type="ARBA" id="ARBA00022553"/>
    </source>
</evidence>
<dbReference type="OrthoDB" id="794741at2"/>
<dbReference type="InterPro" id="IPR050595">
    <property type="entry name" value="Bact_response_regulator"/>
</dbReference>
<gene>
    <name evidence="4" type="ORF">NV36_07490</name>
</gene>
<name>A0A0A2GTX1_9FLAO</name>
<dbReference type="GO" id="GO:0000160">
    <property type="term" value="P:phosphorelay signal transduction system"/>
    <property type="evidence" value="ECO:0007669"/>
    <property type="project" value="InterPro"/>
</dbReference>
<keyword evidence="5" id="KW-1185">Reference proteome</keyword>
<protein>
    <recommendedName>
        <fullName evidence="3">Response regulatory domain-containing protein</fullName>
    </recommendedName>
</protein>
<evidence type="ECO:0000256" key="2">
    <source>
        <dbReference type="PROSITE-ProRule" id="PRU00169"/>
    </source>
</evidence>
<accession>A0A0A2GTX1</accession>
<comment type="caution">
    <text evidence="4">The sequence shown here is derived from an EMBL/GenBank/DDBJ whole genome shotgun (WGS) entry which is preliminary data.</text>
</comment>
<dbReference type="SMART" id="SM00448">
    <property type="entry name" value="REC"/>
    <property type="match status" value="1"/>
</dbReference>
<evidence type="ECO:0000313" key="4">
    <source>
        <dbReference type="EMBL" id="KGO06702.1"/>
    </source>
</evidence>
<dbReference type="EMBL" id="JSAQ01000001">
    <property type="protein sequence ID" value="KGO06702.1"/>
    <property type="molecule type" value="Genomic_DNA"/>
</dbReference>
<organism evidence="4 5">
    <name type="scientific">Dokdonia donghaensis DSW-1</name>
    <dbReference type="NCBI Taxonomy" id="1300343"/>
    <lineage>
        <taxon>Bacteria</taxon>
        <taxon>Pseudomonadati</taxon>
        <taxon>Bacteroidota</taxon>
        <taxon>Flavobacteriia</taxon>
        <taxon>Flavobacteriales</taxon>
        <taxon>Flavobacteriaceae</taxon>
        <taxon>Dokdonia</taxon>
    </lineage>
</organism>
<dbReference type="Pfam" id="PF00072">
    <property type="entry name" value="Response_reg"/>
    <property type="match status" value="1"/>
</dbReference>
<dbReference type="PANTHER" id="PTHR44591:SF3">
    <property type="entry name" value="RESPONSE REGULATORY DOMAIN-CONTAINING PROTEIN"/>
    <property type="match status" value="1"/>
</dbReference>
<feature type="modified residue" description="4-aspartylphosphate" evidence="2">
    <location>
        <position position="58"/>
    </location>
</feature>
<dbReference type="Proteomes" id="UP000030140">
    <property type="component" value="Unassembled WGS sequence"/>
</dbReference>
<dbReference type="InterPro" id="IPR011006">
    <property type="entry name" value="CheY-like_superfamily"/>
</dbReference>
<dbReference type="AlphaFoldDB" id="A0A0A2GTX1"/>
<dbReference type="RefSeq" id="WP_035325860.1">
    <property type="nucleotide sequence ID" value="NZ_CP015125.1"/>
</dbReference>
<dbReference type="PANTHER" id="PTHR44591">
    <property type="entry name" value="STRESS RESPONSE REGULATOR PROTEIN 1"/>
    <property type="match status" value="1"/>
</dbReference>
<dbReference type="PATRIC" id="fig|1300343.5.peg.368"/>